<keyword evidence="2" id="KW-1185">Reference proteome</keyword>
<comment type="caution">
    <text evidence="1">The sequence shown here is derived from an EMBL/GenBank/DDBJ whole genome shotgun (WGS) entry which is preliminary data.</text>
</comment>
<accession>A0AA39FJJ1</accession>
<gene>
    <name evidence="1" type="ORF">PV328_008448</name>
</gene>
<name>A0AA39FJJ1_9HYME</name>
<protein>
    <submittedName>
        <fullName evidence="1">Uncharacterized protein</fullName>
    </submittedName>
</protein>
<dbReference type="AlphaFoldDB" id="A0AA39FJJ1"/>
<reference evidence="1" key="2">
    <citation type="submission" date="2023-03" db="EMBL/GenBank/DDBJ databases">
        <authorList>
            <person name="Inwood S.N."/>
            <person name="Skelly J.G."/>
            <person name="Guhlin J."/>
            <person name="Harrop T.W.R."/>
            <person name="Goldson S.G."/>
            <person name="Dearden P.K."/>
        </authorList>
    </citation>
    <scope>NUCLEOTIDE SEQUENCE</scope>
    <source>
        <strain evidence="1">Irish</strain>
        <tissue evidence="1">Whole body</tissue>
    </source>
</reference>
<dbReference type="Proteomes" id="UP001168990">
    <property type="component" value="Unassembled WGS sequence"/>
</dbReference>
<sequence length="120" mass="13355">MARFEFLCGAEITGIFELGISIGRGFWMVIFFLPSFCSCGRSEGIEMSGWTQAEESNVPNFAQLSERCCNIPAIFQWQCSNVNVAGMLLEHCSENITCECCSNVAGTLQWPHCGLWPFPN</sequence>
<dbReference type="EMBL" id="JAQQBS010000003">
    <property type="protein sequence ID" value="KAK0170615.1"/>
    <property type="molecule type" value="Genomic_DNA"/>
</dbReference>
<evidence type="ECO:0000313" key="1">
    <source>
        <dbReference type="EMBL" id="KAK0170615.1"/>
    </source>
</evidence>
<reference evidence="1" key="1">
    <citation type="journal article" date="2023" name="bioRxiv">
        <title>Scaffold-level genome assemblies of two parasitoid biocontrol wasps reveal the parthenogenesis mechanism and an associated novel virus.</title>
        <authorList>
            <person name="Inwood S."/>
            <person name="Skelly J."/>
            <person name="Guhlin J."/>
            <person name="Harrop T."/>
            <person name="Goldson S."/>
            <person name="Dearden P."/>
        </authorList>
    </citation>
    <scope>NUCLEOTIDE SEQUENCE</scope>
    <source>
        <strain evidence="1">Irish</strain>
        <tissue evidence="1">Whole body</tissue>
    </source>
</reference>
<evidence type="ECO:0000313" key="2">
    <source>
        <dbReference type="Proteomes" id="UP001168990"/>
    </source>
</evidence>
<organism evidence="1 2">
    <name type="scientific">Microctonus aethiopoides</name>
    <dbReference type="NCBI Taxonomy" id="144406"/>
    <lineage>
        <taxon>Eukaryota</taxon>
        <taxon>Metazoa</taxon>
        <taxon>Ecdysozoa</taxon>
        <taxon>Arthropoda</taxon>
        <taxon>Hexapoda</taxon>
        <taxon>Insecta</taxon>
        <taxon>Pterygota</taxon>
        <taxon>Neoptera</taxon>
        <taxon>Endopterygota</taxon>
        <taxon>Hymenoptera</taxon>
        <taxon>Apocrita</taxon>
        <taxon>Ichneumonoidea</taxon>
        <taxon>Braconidae</taxon>
        <taxon>Euphorinae</taxon>
        <taxon>Microctonus</taxon>
    </lineage>
</organism>
<proteinExistence type="predicted"/>